<keyword evidence="2" id="KW-1185">Reference proteome</keyword>
<proteinExistence type="predicted"/>
<sequence length="144" mass="16241">CKDNSRFADNLKNCIRTRFVEFGIDEVASQAMLLDPRFKATVQQASGNMILLQDLVIREIQTADVELSGDTAMPAYSSCPQVASSVWNAFDHQVMNKEKTTLASAPQKEVTVYADKPLVDMGKDLCEWWQCIGRFKNPHLRKLT</sequence>
<comment type="caution">
    <text evidence="1">The sequence shown here is derived from an EMBL/GenBank/DDBJ whole genome shotgun (WGS) entry which is preliminary data.</text>
</comment>
<dbReference type="Proteomes" id="UP000805193">
    <property type="component" value="Unassembled WGS sequence"/>
</dbReference>
<evidence type="ECO:0000313" key="1">
    <source>
        <dbReference type="EMBL" id="KAG0413877.1"/>
    </source>
</evidence>
<accession>A0AC60P3J9</accession>
<organism evidence="1 2">
    <name type="scientific">Ixodes persulcatus</name>
    <name type="common">Taiga tick</name>
    <dbReference type="NCBI Taxonomy" id="34615"/>
    <lineage>
        <taxon>Eukaryota</taxon>
        <taxon>Metazoa</taxon>
        <taxon>Ecdysozoa</taxon>
        <taxon>Arthropoda</taxon>
        <taxon>Chelicerata</taxon>
        <taxon>Arachnida</taxon>
        <taxon>Acari</taxon>
        <taxon>Parasitiformes</taxon>
        <taxon>Ixodida</taxon>
        <taxon>Ixodoidea</taxon>
        <taxon>Ixodidae</taxon>
        <taxon>Ixodinae</taxon>
        <taxon>Ixodes</taxon>
    </lineage>
</organism>
<gene>
    <name evidence="1" type="ORF">HPB47_008972</name>
</gene>
<reference evidence="1 2" key="1">
    <citation type="journal article" date="2020" name="Cell">
        <title>Large-Scale Comparative Analyses of Tick Genomes Elucidate Their Genetic Diversity and Vector Capacities.</title>
        <authorList>
            <consortium name="Tick Genome and Microbiome Consortium (TIGMIC)"/>
            <person name="Jia N."/>
            <person name="Wang J."/>
            <person name="Shi W."/>
            <person name="Du L."/>
            <person name="Sun Y."/>
            <person name="Zhan W."/>
            <person name="Jiang J.F."/>
            <person name="Wang Q."/>
            <person name="Zhang B."/>
            <person name="Ji P."/>
            <person name="Bell-Sakyi L."/>
            <person name="Cui X.M."/>
            <person name="Yuan T.T."/>
            <person name="Jiang B.G."/>
            <person name="Yang W.F."/>
            <person name="Lam T.T."/>
            <person name="Chang Q.C."/>
            <person name="Ding S.J."/>
            <person name="Wang X.J."/>
            <person name="Zhu J.G."/>
            <person name="Ruan X.D."/>
            <person name="Zhao L."/>
            <person name="Wei J.T."/>
            <person name="Ye R.Z."/>
            <person name="Que T.C."/>
            <person name="Du C.H."/>
            <person name="Zhou Y.H."/>
            <person name="Cheng J.X."/>
            <person name="Dai P.F."/>
            <person name="Guo W.B."/>
            <person name="Han X.H."/>
            <person name="Huang E.J."/>
            <person name="Li L.F."/>
            <person name="Wei W."/>
            <person name="Gao Y.C."/>
            <person name="Liu J.Z."/>
            <person name="Shao H.Z."/>
            <person name="Wang X."/>
            <person name="Wang C.C."/>
            <person name="Yang T.C."/>
            <person name="Huo Q.B."/>
            <person name="Li W."/>
            <person name="Chen H.Y."/>
            <person name="Chen S.E."/>
            <person name="Zhou L.G."/>
            <person name="Ni X.B."/>
            <person name="Tian J.H."/>
            <person name="Sheng Y."/>
            <person name="Liu T."/>
            <person name="Pan Y.S."/>
            <person name="Xia L.Y."/>
            <person name="Li J."/>
            <person name="Zhao F."/>
            <person name="Cao W.C."/>
        </authorList>
    </citation>
    <scope>NUCLEOTIDE SEQUENCE [LARGE SCALE GENOMIC DNA]</scope>
    <source>
        <strain evidence="1">Iper-2018</strain>
    </source>
</reference>
<dbReference type="EMBL" id="JABSTQ010011226">
    <property type="protein sequence ID" value="KAG0413877.1"/>
    <property type="molecule type" value="Genomic_DNA"/>
</dbReference>
<evidence type="ECO:0000313" key="2">
    <source>
        <dbReference type="Proteomes" id="UP000805193"/>
    </source>
</evidence>
<protein>
    <submittedName>
        <fullName evidence="1">Uncharacterized protein</fullName>
    </submittedName>
</protein>
<name>A0AC60P3J9_IXOPE</name>
<feature type="non-terminal residue" evidence="1">
    <location>
        <position position="1"/>
    </location>
</feature>